<dbReference type="EMBL" id="BGZP01000010">
    <property type="protein sequence ID" value="GBR77651.1"/>
    <property type="molecule type" value="Genomic_DNA"/>
</dbReference>
<protein>
    <recommendedName>
        <fullName evidence="6">Ribosomal RNA small subunit methyltransferase I</fullName>
        <ecNumber evidence="6">2.1.1.198</ecNumber>
    </recommendedName>
    <alternativeName>
        <fullName evidence="6">16S rRNA 2'-O-ribose C1402 methyltransferase</fullName>
    </alternativeName>
    <alternativeName>
        <fullName evidence="6">rRNA (cytidine-2'-O-)-methyltransferase RsmI</fullName>
    </alternativeName>
</protein>
<evidence type="ECO:0000256" key="1">
    <source>
        <dbReference type="ARBA" id="ARBA00022490"/>
    </source>
</evidence>
<dbReference type="InterPro" id="IPR000878">
    <property type="entry name" value="4pyrrol_Mease"/>
</dbReference>
<evidence type="ECO:0000256" key="4">
    <source>
        <dbReference type="ARBA" id="ARBA00022679"/>
    </source>
</evidence>
<comment type="caution">
    <text evidence="8">The sequence shown here is derived from an EMBL/GenBank/DDBJ whole genome shotgun (WGS) entry which is preliminary data.</text>
</comment>
<dbReference type="PIRSF" id="PIRSF005917">
    <property type="entry name" value="MTase_YraL"/>
    <property type="match status" value="1"/>
</dbReference>
<dbReference type="GO" id="GO:0070677">
    <property type="term" value="F:rRNA (cytosine-2'-O-)-methyltransferase activity"/>
    <property type="evidence" value="ECO:0007669"/>
    <property type="project" value="UniProtKB-UniRule"/>
</dbReference>
<gene>
    <name evidence="6" type="primary">rsmI</name>
    <name evidence="8" type="ORF">RDn1_310</name>
</gene>
<reference evidence="8 9" key="1">
    <citation type="journal article" date="2019" name="ISME J.">
        <title>Genome analyses of uncultured TG2/ZB3 bacteria in 'Margulisbacteria' specifically attached to ectosymbiotic spirochetes of protists in the termite gut.</title>
        <authorList>
            <person name="Utami Y.D."/>
            <person name="Kuwahara H."/>
            <person name="Igai K."/>
            <person name="Murakami T."/>
            <person name="Sugaya K."/>
            <person name="Morikawa T."/>
            <person name="Nagura Y."/>
            <person name="Yuki M."/>
            <person name="Deevong P."/>
            <person name="Inoue T."/>
            <person name="Kihara K."/>
            <person name="Lo N."/>
            <person name="Yamada A."/>
            <person name="Ohkuma M."/>
            <person name="Hongoh Y."/>
        </authorList>
    </citation>
    <scope>NUCLEOTIDE SEQUENCE [LARGE SCALE GENOMIC DNA]</scope>
    <source>
        <strain evidence="8">RsDinE6-01</strain>
    </source>
</reference>
<sequence length="273" mass="30125">MPLILCGMPIGNPEDISPRVLRTLQNTDLIAAEDTRSAALFLQAHNLGKELLSFYDHNEKERVPQILELLRQGKTIAVISEAGMPLISDPGYHLVNAAQKENIAIDVIPGPTALITALAASGLPTDRFAFEGFLPAKTAARQKTLRELSSETRTLIFYEAPHRIQETLQDIAEIFPERQCFAGRELTKKYQEYLHGTAQEILAQLKTPKGEFVIVLSGSKKTTAAEIPNEIQELAKQLLAANLSVSKTAGIISTVFDWPKNQLKKLLMPESNT</sequence>
<dbReference type="InterPro" id="IPR035996">
    <property type="entry name" value="4pyrrol_Methylase_sf"/>
</dbReference>
<keyword evidence="3 6" id="KW-0489">Methyltransferase</keyword>
<keyword evidence="4 6" id="KW-0808">Transferase</keyword>
<dbReference type="PANTHER" id="PTHR46111:SF1">
    <property type="entry name" value="RIBOSOMAL RNA SMALL SUBUNIT METHYLTRANSFERASE I"/>
    <property type="match status" value="1"/>
</dbReference>
<dbReference type="CDD" id="cd11648">
    <property type="entry name" value="RsmI"/>
    <property type="match status" value="1"/>
</dbReference>
<feature type="domain" description="Tetrapyrrole methylase" evidence="7">
    <location>
        <begin position="3"/>
        <end position="201"/>
    </location>
</feature>
<dbReference type="PANTHER" id="PTHR46111">
    <property type="entry name" value="RIBOSOMAL RNA SMALL SUBUNIT METHYLTRANSFERASE I"/>
    <property type="match status" value="1"/>
</dbReference>
<keyword evidence="2 6" id="KW-0698">rRNA processing</keyword>
<dbReference type="Pfam" id="PF00590">
    <property type="entry name" value="TP_methylase"/>
    <property type="match status" value="1"/>
</dbReference>
<dbReference type="EC" id="2.1.1.198" evidence="6"/>
<evidence type="ECO:0000259" key="7">
    <source>
        <dbReference type="Pfam" id="PF00590"/>
    </source>
</evidence>
<keyword evidence="1 6" id="KW-0963">Cytoplasm</keyword>
<dbReference type="InterPro" id="IPR014776">
    <property type="entry name" value="4pyrrole_Mease_sub2"/>
</dbReference>
<dbReference type="InterPro" id="IPR014777">
    <property type="entry name" value="4pyrrole_Mease_sub1"/>
</dbReference>
<comment type="catalytic activity">
    <reaction evidence="6">
        <text>cytidine(1402) in 16S rRNA + S-adenosyl-L-methionine = 2'-O-methylcytidine(1402) in 16S rRNA + S-adenosyl-L-homocysteine + H(+)</text>
        <dbReference type="Rhea" id="RHEA:42924"/>
        <dbReference type="Rhea" id="RHEA-COMP:10285"/>
        <dbReference type="Rhea" id="RHEA-COMP:10286"/>
        <dbReference type="ChEBI" id="CHEBI:15378"/>
        <dbReference type="ChEBI" id="CHEBI:57856"/>
        <dbReference type="ChEBI" id="CHEBI:59789"/>
        <dbReference type="ChEBI" id="CHEBI:74495"/>
        <dbReference type="ChEBI" id="CHEBI:82748"/>
        <dbReference type="EC" id="2.1.1.198"/>
    </reaction>
</comment>
<evidence type="ECO:0000313" key="9">
    <source>
        <dbReference type="Proteomes" id="UP000282196"/>
    </source>
</evidence>
<dbReference type="HAMAP" id="MF_01877">
    <property type="entry name" value="16SrRNA_methyltr_I"/>
    <property type="match status" value="1"/>
</dbReference>
<dbReference type="GO" id="GO:0005737">
    <property type="term" value="C:cytoplasm"/>
    <property type="evidence" value="ECO:0007669"/>
    <property type="project" value="UniProtKB-SubCell"/>
</dbReference>
<dbReference type="FunFam" id="3.30.950.10:FF:000002">
    <property type="entry name" value="Ribosomal RNA small subunit methyltransferase I"/>
    <property type="match status" value="1"/>
</dbReference>
<dbReference type="Gene3D" id="3.40.1010.10">
    <property type="entry name" value="Cobalt-precorrin-4 Transmethylase, Domain 1"/>
    <property type="match status" value="1"/>
</dbReference>
<proteinExistence type="inferred from homology"/>
<dbReference type="Proteomes" id="UP000282196">
    <property type="component" value="Unassembled WGS sequence"/>
</dbReference>
<evidence type="ECO:0000256" key="2">
    <source>
        <dbReference type="ARBA" id="ARBA00022552"/>
    </source>
</evidence>
<name>A0A388TLH9_9BACT</name>
<dbReference type="NCBIfam" id="TIGR00096">
    <property type="entry name" value="16S rRNA (cytidine(1402)-2'-O)-methyltransferase"/>
    <property type="match status" value="1"/>
</dbReference>
<keyword evidence="5 6" id="KW-0949">S-adenosyl-L-methionine</keyword>
<dbReference type="SUPFAM" id="SSF53790">
    <property type="entry name" value="Tetrapyrrole methylase"/>
    <property type="match status" value="1"/>
</dbReference>
<evidence type="ECO:0000313" key="8">
    <source>
        <dbReference type="EMBL" id="GBR77651.1"/>
    </source>
</evidence>
<comment type="function">
    <text evidence="6">Catalyzes the 2'-O-methylation of the ribose of cytidine 1402 (C1402) in 16S rRNA.</text>
</comment>
<comment type="similarity">
    <text evidence="6">Belongs to the methyltransferase superfamily. RsmI family.</text>
</comment>
<dbReference type="InterPro" id="IPR008189">
    <property type="entry name" value="rRNA_ssu_MeTfrase_I"/>
</dbReference>
<evidence type="ECO:0000256" key="6">
    <source>
        <dbReference type="HAMAP-Rule" id="MF_01877"/>
    </source>
</evidence>
<organism evidence="8 9">
    <name type="scientific">Candidatus Termititenax dinenymphae</name>
    <dbReference type="NCBI Taxonomy" id="2218523"/>
    <lineage>
        <taxon>Bacteria</taxon>
        <taxon>Bacillati</taxon>
        <taxon>Candidatus Margulisiibacteriota</taxon>
        <taxon>Candidatus Termititenacia</taxon>
        <taxon>Candidatus Termititenacales</taxon>
        <taxon>Candidatus Termititenacaceae</taxon>
        <taxon>Candidatus Termititenax</taxon>
    </lineage>
</organism>
<dbReference type="Gene3D" id="3.30.950.10">
    <property type="entry name" value="Methyltransferase, Cobalt-precorrin-4 Transmethylase, Domain 2"/>
    <property type="match status" value="1"/>
</dbReference>
<evidence type="ECO:0000256" key="5">
    <source>
        <dbReference type="ARBA" id="ARBA00022691"/>
    </source>
</evidence>
<keyword evidence="9" id="KW-1185">Reference proteome</keyword>
<comment type="subcellular location">
    <subcellularLocation>
        <location evidence="6">Cytoplasm</location>
    </subcellularLocation>
</comment>
<accession>A0A388TLH9</accession>
<dbReference type="AlphaFoldDB" id="A0A388TLH9"/>
<evidence type="ECO:0000256" key="3">
    <source>
        <dbReference type="ARBA" id="ARBA00022603"/>
    </source>
</evidence>